<organism evidence="2">
    <name type="scientific">Sesamum angustifolium</name>
    <dbReference type="NCBI Taxonomy" id="2727405"/>
    <lineage>
        <taxon>Eukaryota</taxon>
        <taxon>Viridiplantae</taxon>
        <taxon>Streptophyta</taxon>
        <taxon>Embryophyta</taxon>
        <taxon>Tracheophyta</taxon>
        <taxon>Spermatophyta</taxon>
        <taxon>Magnoliopsida</taxon>
        <taxon>eudicotyledons</taxon>
        <taxon>Gunneridae</taxon>
        <taxon>Pentapetalae</taxon>
        <taxon>asterids</taxon>
        <taxon>lamiids</taxon>
        <taxon>Lamiales</taxon>
        <taxon>Pedaliaceae</taxon>
        <taxon>Sesamum</taxon>
    </lineage>
</organism>
<dbReference type="AlphaFoldDB" id="A0AAW2JGJ5"/>
<comment type="caution">
    <text evidence="2">The sequence shown here is derived from an EMBL/GenBank/DDBJ whole genome shotgun (WGS) entry which is preliminary data.</text>
</comment>
<accession>A0AAW2JGJ5</accession>
<feature type="region of interest" description="Disordered" evidence="1">
    <location>
        <begin position="1"/>
        <end position="28"/>
    </location>
</feature>
<evidence type="ECO:0000313" key="2">
    <source>
        <dbReference type="EMBL" id="KAL0293509.1"/>
    </source>
</evidence>
<sequence>MSSIASHRDFATHPPSSKTKCPSRHPSTQYTSRITALIEPACLSVSVTPLRATPGLEPSHGPDRERRGATPFSARDYNFSCPGPDSRLGSG</sequence>
<evidence type="ECO:0000256" key="1">
    <source>
        <dbReference type="SAM" id="MobiDB-lite"/>
    </source>
</evidence>
<name>A0AAW2JGJ5_9LAMI</name>
<feature type="compositionally biased region" description="Basic and acidic residues" evidence="1">
    <location>
        <begin position="1"/>
        <end position="11"/>
    </location>
</feature>
<protein>
    <submittedName>
        <fullName evidence="2">Uncharacterized protein</fullName>
    </submittedName>
</protein>
<dbReference type="EMBL" id="JACGWK010001013">
    <property type="protein sequence ID" value="KAL0293509.1"/>
    <property type="molecule type" value="Genomic_DNA"/>
</dbReference>
<reference evidence="2" key="2">
    <citation type="journal article" date="2024" name="Plant">
        <title>Genomic evolution and insights into agronomic trait innovations of Sesamum species.</title>
        <authorList>
            <person name="Miao H."/>
            <person name="Wang L."/>
            <person name="Qu L."/>
            <person name="Liu H."/>
            <person name="Sun Y."/>
            <person name="Le M."/>
            <person name="Wang Q."/>
            <person name="Wei S."/>
            <person name="Zheng Y."/>
            <person name="Lin W."/>
            <person name="Duan Y."/>
            <person name="Cao H."/>
            <person name="Xiong S."/>
            <person name="Wang X."/>
            <person name="Wei L."/>
            <person name="Li C."/>
            <person name="Ma Q."/>
            <person name="Ju M."/>
            <person name="Zhao R."/>
            <person name="Li G."/>
            <person name="Mu C."/>
            <person name="Tian Q."/>
            <person name="Mei H."/>
            <person name="Zhang T."/>
            <person name="Gao T."/>
            <person name="Zhang H."/>
        </authorList>
    </citation>
    <scope>NUCLEOTIDE SEQUENCE</scope>
    <source>
        <strain evidence="2">G01</strain>
    </source>
</reference>
<feature type="region of interest" description="Disordered" evidence="1">
    <location>
        <begin position="51"/>
        <end position="91"/>
    </location>
</feature>
<gene>
    <name evidence="2" type="ORF">Sangu_3236400</name>
</gene>
<feature type="compositionally biased region" description="Polar residues" evidence="1">
    <location>
        <begin position="14"/>
        <end position="28"/>
    </location>
</feature>
<reference evidence="2" key="1">
    <citation type="submission" date="2020-06" db="EMBL/GenBank/DDBJ databases">
        <authorList>
            <person name="Li T."/>
            <person name="Hu X."/>
            <person name="Zhang T."/>
            <person name="Song X."/>
            <person name="Zhang H."/>
            <person name="Dai N."/>
            <person name="Sheng W."/>
            <person name="Hou X."/>
            <person name="Wei L."/>
        </authorList>
    </citation>
    <scope>NUCLEOTIDE SEQUENCE</scope>
    <source>
        <strain evidence="2">G01</strain>
        <tissue evidence="2">Leaf</tissue>
    </source>
</reference>
<proteinExistence type="predicted"/>